<evidence type="ECO:0000313" key="1">
    <source>
        <dbReference type="EMBL" id="EFA23250.1"/>
    </source>
</evidence>
<proteinExistence type="predicted"/>
<sequence length="46" mass="5501">MRFWKQKCNYPDHAGQERCIFRTGIVVLLTMLVRKDALWGLKVQFC</sequence>
<protein>
    <submittedName>
        <fullName evidence="1">Uncharacterized protein</fullName>
    </submittedName>
</protein>
<organism evidence="1 2">
    <name type="scientific">Bifidobacterium gallicum DSM 20093 = LMG 11596</name>
    <dbReference type="NCBI Taxonomy" id="561180"/>
    <lineage>
        <taxon>Bacteria</taxon>
        <taxon>Bacillati</taxon>
        <taxon>Actinomycetota</taxon>
        <taxon>Actinomycetes</taxon>
        <taxon>Bifidobacteriales</taxon>
        <taxon>Bifidobacteriaceae</taxon>
        <taxon>Bifidobacterium</taxon>
    </lineage>
</organism>
<gene>
    <name evidence="1" type="ORF">BIFGAL_03367</name>
</gene>
<dbReference type="AlphaFoldDB" id="D1NU46"/>
<accession>D1NU46</accession>
<name>D1NU46_9BIFI</name>
<comment type="caution">
    <text evidence="1">The sequence shown here is derived from an EMBL/GenBank/DDBJ whole genome shotgun (WGS) entry which is preliminary data.</text>
</comment>
<dbReference type="EMBL" id="ABXB03000002">
    <property type="protein sequence ID" value="EFA23250.1"/>
    <property type="molecule type" value="Genomic_DNA"/>
</dbReference>
<evidence type="ECO:0000313" key="2">
    <source>
        <dbReference type="Proteomes" id="UP000003656"/>
    </source>
</evidence>
<dbReference type="Proteomes" id="UP000003656">
    <property type="component" value="Unassembled WGS sequence"/>
</dbReference>
<reference evidence="1 2" key="1">
    <citation type="submission" date="2009-11" db="EMBL/GenBank/DDBJ databases">
        <authorList>
            <person name="Weinstock G."/>
            <person name="Sodergren E."/>
            <person name="Clifton S."/>
            <person name="Fulton L."/>
            <person name="Fulton B."/>
            <person name="Courtney L."/>
            <person name="Fronick C."/>
            <person name="Harrison M."/>
            <person name="Strong C."/>
            <person name="Farmer C."/>
            <person name="Delahaunty K."/>
            <person name="Markovic C."/>
            <person name="Hall O."/>
            <person name="Minx P."/>
            <person name="Tomlinson C."/>
            <person name="Mitreva M."/>
            <person name="Nelson J."/>
            <person name="Hou S."/>
            <person name="Wollam A."/>
            <person name="Pepin K.H."/>
            <person name="Johnson M."/>
            <person name="Bhonagiri V."/>
            <person name="Nash W.E."/>
            <person name="Warren W."/>
            <person name="Chinwalla A."/>
            <person name="Mardis E.R."/>
            <person name="Wilson R.K."/>
        </authorList>
    </citation>
    <scope>NUCLEOTIDE SEQUENCE [LARGE SCALE GENOMIC DNA]</scope>
    <source>
        <strain evidence="1 2">DSM 20093</strain>
    </source>
</reference>